<evidence type="ECO:0000256" key="4">
    <source>
        <dbReference type="ARBA" id="ARBA00022989"/>
    </source>
</evidence>
<dbReference type="EMBL" id="JAHJDP010000072">
    <property type="protein sequence ID" value="MBU2691676.1"/>
    <property type="molecule type" value="Genomic_DNA"/>
</dbReference>
<evidence type="ECO:0000256" key="1">
    <source>
        <dbReference type="ARBA" id="ARBA00004141"/>
    </source>
</evidence>
<reference evidence="7" key="1">
    <citation type="submission" date="2021-05" db="EMBL/GenBank/DDBJ databases">
        <title>Energy efficiency and biological interactions define the core microbiome of deep oligotrophic groundwater.</title>
        <authorList>
            <person name="Mehrshad M."/>
            <person name="Lopez-Fernandez M."/>
            <person name="Bell E."/>
            <person name="Bernier-Latmani R."/>
            <person name="Bertilsson S."/>
            <person name="Dopson M."/>
        </authorList>
    </citation>
    <scope>NUCLEOTIDE SEQUENCE</scope>
    <source>
        <strain evidence="7">Modern_marine.mb.64</strain>
    </source>
</reference>
<protein>
    <submittedName>
        <fullName evidence="7">DUF92 domain-containing protein</fullName>
    </submittedName>
</protein>
<dbReference type="GO" id="GO:0016020">
    <property type="term" value="C:membrane"/>
    <property type="evidence" value="ECO:0007669"/>
    <property type="project" value="UniProtKB-SubCell"/>
</dbReference>
<dbReference type="InterPro" id="IPR002794">
    <property type="entry name" value="DUF92_TMEM19"/>
</dbReference>
<feature type="transmembrane region" description="Helical" evidence="6">
    <location>
        <begin position="87"/>
        <end position="108"/>
    </location>
</feature>
<evidence type="ECO:0000313" key="8">
    <source>
        <dbReference type="Proteomes" id="UP000777784"/>
    </source>
</evidence>
<feature type="transmembrane region" description="Helical" evidence="6">
    <location>
        <begin position="12"/>
        <end position="41"/>
    </location>
</feature>
<keyword evidence="3 6" id="KW-0812">Transmembrane</keyword>
<dbReference type="PANTHER" id="PTHR13353:SF5">
    <property type="entry name" value="TRANSMEMBRANE PROTEIN 19"/>
    <property type="match status" value="1"/>
</dbReference>
<keyword evidence="5 6" id="KW-0472">Membrane</keyword>
<comment type="subcellular location">
    <subcellularLocation>
        <location evidence="1">Membrane</location>
        <topology evidence="1">Multi-pass membrane protein</topology>
    </subcellularLocation>
</comment>
<evidence type="ECO:0000256" key="6">
    <source>
        <dbReference type="SAM" id="Phobius"/>
    </source>
</evidence>
<evidence type="ECO:0000256" key="2">
    <source>
        <dbReference type="ARBA" id="ARBA00009012"/>
    </source>
</evidence>
<accession>A0A948W7I6</accession>
<dbReference type="PANTHER" id="PTHR13353">
    <property type="entry name" value="TRANSMEMBRANE PROTEIN 19"/>
    <property type="match status" value="1"/>
</dbReference>
<feature type="transmembrane region" description="Helical" evidence="6">
    <location>
        <begin position="163"/>
        <end position="185"/>
    </location>
</feature>
<comment type="caution">
    <text evidence="7">The sequence shown here is derived from an EMBL/GenBank/DDBJ whole genome shotgun (WGS) entry which is preliminary data.</text>
</comment>
<sequence length="247" mass="25478">MREVIEAFGVNAVLGTFAFVLRAVRLSGYVGGVLLGSMVYLGAGRQGFGVLLGFFILGTALTRFGYATKEARGVAEEQGGRRGISHTLANGTTGLLLALLMGIARMAGWGGEETQILLKLAFTAAFATAAADTSSSEIGSLWGRHPISLRTFRAVPVGTEGAVSIEGTSAGIAASAVLAVLAWVSGWYGPVGILIVTIAATLGNLGESIAASWGMKSRGHHQLLNFLNTVTGAVLSVLLALLIGRPY</sequence>
<dbReference type="Pfam" id="PF01940">
    <property type="entry name" value="DUF92"/>
    <property type="match status" value="1"/>
</dbReference>
<feature type="transmembrane region" description="Helical" evidence="6">
    <location>
        <begin position="47"/>
        <end position="66"/>
    </location>
</feature>
<feature type="transmembrane region" description="Helical" evidence="6">
    <location>
        <begin position="191"/>
        <end position="211"/>
    </location>
</feature>
<evidence type="ECO:0000256" key="5">
    <source>
        <dbReference type="ARBA" id="ARBA00023136"/>
    </source>
</evidence>
<dbReference type="Proteomes" id="UP000777784">
    <property type="component" value="Unassembled WGS sequence"/>
</dbReference>
<name>A0A948W7I6_UNCEI</name>
<proteinExistence type="inferred from homology"/>
<organism evidence="7 8">
    <name type="scientific">Eiseniibacteriota bacterium</name>
    <dbReference type="NCBI Taxonomy" id="2212470"/>
    <lineage>
        <taxon>Bacteria</taxon>
        <taxon>Candidatus Eiseniibacteriota</taxon>
    </lineage>
</organism>
<evidence type="ECO:0000313" key="7">
    <source>
        <dbReference type="EMBL" id="MBU2691676.1"/>
    </source>
</evidence>
<gene>
    <name evidence="7" type="ORF">KJ970_12185</name>
</gene>
<evidence type="ECO:0000256" key="3">
    <source>
        <dbReference type="ARBA" id="ARBA00022692"/>
    </source>
</evidence>
<comment type="similarity">
    <text evidence="2">Belongs to the TMEM19 family.</text>
</comment>
<feature type="transmembrane region" description="Helical" evidence="6">
    <location>
        <begin position="223"/>
        <end position="244"/>
    </location>
</feature>
<keyword evidence="4 6" id="KW-1133">Transmembrane helix</keyword>
<dbReference type="AlphaFoldDB" id="A0A948W7I6"/>